<evidence type="ECO:0000256" key="1">
    <source>
        <dbReference type="ARBA" id="ARBA00004637"/>
    </source>
</evidence>
<evidence type="ECO:0008006" key="15">
    <source>
        <dbReference type="Google" id="ProtNLM"/>
    </source>
</evidence>
<accession>A0A6S7ZQC8</accession>
<keyword evidence="6" id="KW-0811">Translocation</keyword>
<evidence type="ECO:0000313" key="9">
    <source>
        <dbReference type="EMBL" id="CAE0430895.1"/>
    </source>
</evidence>
<proteinExistence type="inferred from homology"/>
<evidence type="ECO:0000313" key="14">
    <source>
        <dbReference type="EMBL" id="CAE0430903.1"/>
    </source>
</evidence>
<dbReference type="EMBL" id="HBIN01001976">
    <property type="protein sequence ID" value="CAE0430896.1"/>
    <property type="molecule type" value="Transcribed_RNA"/>
</dbReference>
<keyword evidence="8" id="KW-0472">Membrane</keyword>
<evidence type="ECO:0000256" key="5">
    <source>
        <dbReference type="ARBA" id="ARBA00022927"/>
    </source>
</evidence>
<evidence type="ECO:0000256" key="6">
    <source>
        <dbReference type="ARBA" id="ARBA00023010"/>
    </source>
</evidence>
<dbReference type="Gene3D" id="1.10.287.110">
    <property type="entry name" value="DnaJ domain"/>
    <property type="match status" value="1"/>
</dbReference>
<evidence type="ECO:0000313" key="13">
    <source>
        <dbReference type="EMBL" id="CAE0430901.1"/>
    </source>
</evidence>
<dbReference type="EMBL" id="HBIN01001982">
    <property type="protein sequence ID" value="CAE0430903.1"/>
    <property type="molecule type" value="Transcribed_RNA"/>
</dbReference>
<keyword evidence="4" id="KW-0999">Mitochondrion inner membrane</keyword>
<gene>
    <name evidence="9" type="ORF">ASTO00021_LOCUS1249</name>
    <name evidence="10" type="ORF">ASTO00021_LOCUS1250</name>
    <name evidence="11" type="ORF">ASTO00021_LOCUS1251</name>
    <name evidence="12" type="ORF">ASTO00021_LOCUS1252</name>
    <name evidence="13" type="ORF">ASTO00021_LOCUS1254</name>
    <name evidence="14" type="ORF">ASTO00021_LOCUS1256</name>
</gene>
<keyword evidence="5" id="KW-0653">Protein transport</keyword>
<dbReference type="Pfam" id="PF03656">
    <property type="entry name" value="Pam16"/>
    <property type="match status" value="1"/>
</dbReference>
<evidence type="ECO:0000313" key="10">
    <source>
        <dbReference type="EMBL" id="CAE0430896.1"/>
    </source>
</evidence>
<dbReference type="InterPro" id="IPR005341">
    <property type="entry name" value="Tim16"/>
</dbReference>
<protein>
    <recommendedName>
        <fullName evidence="15">Mitochondrial import inner membrane translocase subunit TIM16</fullName>
    </recommendedName>
</protein>
<keyword evidence="7" id="KW-0496">Mitochondrion</keyword>
<dbReference type="PANTHER" id="PTHR12388">
    <property type="entry name" value="MITOCHONDRIA ASSOCIATED GRANULOCYTE MACROPHAGE CSF SIGNALING MOLECULE"/>
    <property type="match status" value="1"/>
</dbReference>
<dbReference type="GO" id="GO:0030150">
    <property type="term" value="P:protein import into mitochondrial matrix"/>
    <property type="evidence" value="ECO:0007669"/>
    <property type="project" value="InterPro"/>
</dbReference>
<sequence length="125" mass="13620">MVAGPVARLIAQVVVMGAGIVSRAFVQAYQQAAAQAKAGGGAKAAQEAAKRTLRKQMPEDEAMKILNFKTKPKTMEEVIAQYDKYFKTNDPKKGGSFYLQSKIYRAKETLENSLKEADASSTSKE</sequence>
<dbReference type="EMBL" id="HBIN01001978">
    <property type="protein sequence ID" value="CAE0430898.1"/>
    <property type="molecule type" value="Transcribed_RNA"/>
</dbReference>
<evidence type="ECO:0000313" key="12">
    <source>
        <dbReference type="EMBL" id="CAE0430898.1"/>
    </source>
</evidence>
<dbReference type="InterPro" id="IPR036869">
    <property type="entry name" value="J_dom_sf"/>
</dbReference>
<keyword evidence="3" id="KW-0813">Transport</keyword>
<dbReference type="AlphaFoldDB" id="A0A6S7ZQC8"/>
<dbReference type="EMBL" id="HBIN01001974">
    <property type="protein sequence ID" value="CAE0430895.1"/>
    <property type="molecule type" value="Transcribed_RNA"/>
</dbReference>
<comment type="similarity">
    <text evidence="2">Belongs to the TIM16/PAM16 family.</text>
</comment>
<evidence type="ECO:0000256" key="8">
    <source>
        <dbReference type="ARBA" id="ARBA00023136"/>
    </source>
</evidence>
<evidence type="ECO:0000313" key="11">
    <source>
        <dbReference type="EMBL" id="CAE0430897.1"/>
    </source>
</evidence>
<name>A0A6S7ZQC8_9STRA</name>
<dbReference type="EMBL" id="HBIN01001977">
    <property type="protein sequence ID" value="CAE0430897.1"/>
    <property type="molecule type" value="Transcribed_RNA"/>
</dbReference>
<dbReference type="EMBL" id="HBIN01001980">
    <property type="protein sequence ID" value="CAE0430901.1"/>
    <property type="molecule type" value="Transcribed_RNA"/>
</dbReference>
<dbReference type="FunFam" id="1.10.287.110:FF:000006">
    <property type="entry name" value="Import inner membrane translocase subunit TIM16"/>
    <property type="match status" value="1"/>
</dbReference>
<comment type="subcellular location">
    <subcellularLocation>
        <location evidence="1">Mitochondrion inner membrane</location>
        <topology evidence="1">Peripheral membrane protein</topology>
    </subcellularLocation>
</comment>
<evidence type="ECO:0000256" key="3">
    <source>
        <dbReference type="ARBA" id="ARBA00022448"/>
    </source>
</evidence>
<evidence type="ECO:0000256" key="7">
    <source>
        <dbReference type="ARBA" id="ARBA00023128"/>
    </source>
</evidence>
<organism evidence="9">
    <name type="scientific">Aplanochytrium stocchinoi</name>
    <dbReference type="NCBI Taxonomy" id="215587"/>
    <lineage>
        <taxon>Eukaryota</taxon>
        <taxon>Sar</taxon>
        <taxon>Stramenopiles</taxon>
        <taxon>Bigyra</taxon>
        <taxon>Labyrinthulomycetes</taxon>
        <taxon>Thraustochytrida</taxon>
        <taxon>Thraustochytriidae</taxon>
        <taxon>Aplanochytrium</taxon>
    </lineage>
</organism>
<evidence type="ECO:0000256" key="2">
    <source>
        <dbReference type="ARBA" id="ARBA00008817"/>
    </source>
</evidence>
<reference evidence="9" key="1">
    <citation type="submission" date="2021-01" db="EMBL/GenBank/DDBJ databases">
        <authorList>
            <person name="Corre E."/>
            <person name="Pelletier E."/>
            <person name="Niang G."/>
            <person name="Scheremetjew M."/>
            <person name="Finn R."/>
            <person name="Kale V."/>
            <person name="Holt S."/>
            <person name="Cochrane G."/>
            <person name="Meng A."/>
            <person name="Brown T."/>
            <person name="Cohen L."/>
        </authorList>
    </citation>
    <scope>NUCLEOTIDE SEQUENCE</scope>
    <source>
        <strain evidence="9">GSBS06</strain>
    </source>
</reference>
<evidence type="ECO:0000256" key="4">
    <source>
        <dbReference type="ARBA" id="ARBA00022792"/>
    </source>
</evidence>
<dbReference type="PANTHER" id="PTHR12388:SF0">
    <property type="entry name" value="MITOCHONDRIAL IMPORT INNER MEMBRANE TRANSLOCASE SUBUNIT TIM16"/>
    <property type="match status" value="1"/>
</dbReference>
<dbReference type="GO" id="GO:0005744">
    <property type="term" value="C:TIM23 mitochondrial import inner membrane translocase complex"/>
    <property type="evidence" value="ECO:0007669"/>
    <property type="project" value="InterPro"/>
</dbReference>